<dbReference type="NCBIfam" id="TIGR00731">
    <property type="entry name" value="bL25_bact_ctc"/>
    <property type="match status" value="1"/>
</dbReference>
<keyword evidence="2 5" id="KW-0694">RNA-binding</keyword>
<dbReference type="SUPFAM" id="SSF50715">
    <property type="entry name" value="Ribosomal protein L25-like"/>
    <property type="match status" value="1"/>
</dbReference>
<dbReference type="Gene3D" id="2.40.240.10">
    <property type="entry name" value="Ribosomal Protein L25, Chain P"/>
    <property type="match status" value="1"/>
</dbReference>
<name>A0A3N2QAT1_9BACT</name>
<evidence type="ECO:0000256" key="3">
    <source>
        <dbReference type="ARBA" id="ARBA00022980"/>
    </source>
</evidence>
<dbReference type="GO" id="GO:0008097">
    <property type="term" value="F:5S rRNA binding"/>
    <property type="evidence" value="ECO:0007669"/>
    <property type="project" value="InterPro"/>
</dbReference>
<comment type="caution">
    <text evidence="8">The sequence shown here is derived from an EMBL/GenBank/DDBJ whole genome shotgun (WGS) entry which is preliminary data.</text>
</comment>
<accession>A0A3N2QAT1</accession>
<dbReference type="Pfam" id="PF14693">
    <property type="entry name" value="Ribosomal_TL5_C"/>
    <property type="match status" value="1"/>
</dbReference>
<dbReference type="InterPro" id="IPR037121">
    <property type="entry name" value="Ribosomal_bL25_C"/>
</dbReference>
<dbReference type="InterPro" id="IPR011035">
    <property type="entry name" value="Ribosomal_bL25/Gln-tRNA_synth"/>
</dbReference>
<dbReference type="PANTHER" id="PTHR33284">
    <property type="entry name" value="RIBOSOMAL PROTEIN L25/GLN-TRNA SYNTHETASE, ANTI-CODON-BINDING DOMAIN-CONTAINING PROTEIN"/>
    <property type="match status" value="1"/>
</dbReference>
<feature type="domain" description="Large ribosomal subunit protein bL25 beta" evidence="7">
    <location>
        <begin position="98"/>
        <end position="180"/>
    </location>
</feature>
<evidence type="ECO:0000256" key="5">
    <source>
        <dbReference type="HAMAP-Rule" id="MF_01334"/>
    </source>
</evidence>
<protein>
    <recommendedName>
        <fullName evidence="5">Large ribosomal subunit protein bL25</fullName>
    </recommendedName>
    <alternativeName>
        <fullName evidence="5">General stress protein CTC</fullName>
    </alternativeName>
</protein>
<dbReference type="AlphaFoldDB" id="A0A3N2QAT1"/>
<evidence type="ECO:0000256" key="4">
    <source>
        <dbReference type="ARBA" id="ARBA00023274"/>
    </source>
</evidence>
<dbReference type="InterPro" id="IPR029751">
    <property type="entry name" value="Ribosomal_L25_dom"/>
</dbReference>
<evidence type="ECO:0000313" key="9">
    <source>
        <dbReference type="Proteomes" id="UP000270927"/>
    </source>
</evidence>
<dbReference type="GO" id="GO:0006412">
    <property type="term" value="P:translation"/>
    <property type="evidence" value="ECO:0007669"/>
    <property type="project" value="UniProtKB-UniRule"/>
</dbReference>
<dbReference type="CDD" id="cd00495">
    <property type="entry name" value="Ribosomal_L25_TL5_CTC"/>
    <property type="match status" value="1"/>
</dbReference>
<dbReference type="Gene3D" id="2.170.120.20">
    <property type="entry name" value="Ribosomal protein L25, beta domain"/>
    <property type="match status" value="1"/>
</dbReference>
<reference evidence="8 9" key="1">
    <citation type="submission" date="2018-09" db="EMBL/GenBank/DDBJ databases">
        <title>Comparative Genomics of Wolbachia-Cardinium Dual Endosymbiosis in a Plant-Parasitic Nematode.</title>
        <authorList>
            <person name="Brown A.M.V."/>
            <person name="Wasala S.K."/>
            <person name="Howe D.K."/>
            <person name="Peetz A.B."/>
            <person name="Zasada I.A."/>
            <person name="Denver D.R."/>
        </authorList>
    </citation>
    <scope>NUCLEOTIDE SEQUENCE [LARGE SCALE GENOMIC DNA]</scope>
    <source>
        <strain evidence="8 9">Pp_1</strain>
    </source>
</reference>
<evidence type="ECO:0000313" key="8">
    <source>
        <dbReference type="EMBL" id="ROT46897.1"/>
    </source>
</evidence>
<dbReference type="GO" id="GO:0003735">
    <property type="term" value="F:structural constituent of ribosome"/>
    <property type="evidence" value="ECO:0007669"/>
    <property type="project" value="InterPro"/>
</dbReference>
<evidence type="ECO:0000259" key="6">
    <source>
        <dbReference type="Pfam" id="PF01386"/>
    </source>
</evidence>
<comment type="subunit">
    <text evidence="5">Part of the 50S ribosomal subunit; part of the 5S rRNA/L5/L18/L25 subcomplex. Contacts the 5S rRNA. Binds to the 5S rRNA independently of L5 and L18.</text>
</comment>
<keyword evidence="3 5" id="KW-0689">Ribosomal protein</keyword>
<proteinExistence type="inferred from homology"/>
<dbReference type="InterPro" id="IPR020057">
    <property type="entry name" value="Ribosomal_bL25_b-dom"/>
</dbReference>
<dbReference type="Pfam" id="PF01386">
    <property type="entry name" value="Ribosomal_L25p"/>
    <property type="match status" value="1"/>
</dbReference>
<sequence>MKTIEILGYKRANLGKVESKKLRIDAQVPGVLYGGTDQVHFSVPMVFLRDLVYTPHAHFVDLNIEGSVYRCILQEIQFHPVSEMILHVDFLQIFDDKKIKMEIPTACTGKAKGVEKGGVLSKKQRKLVVFAYPKDMPSVLDIDVSELDLGHIVRVHQIPTKHYTILALPNTPIASIEIPRALRSATSKEEKKGKK</sequence>
<keyword evidence="9" id="KW-1185">Reference proteome</keyword>
<dbReference type="NCBIfam" id="NF004132">
    <property type="entry name" value="PRK05618.2-2"/>
    <property type="match status" value="1"/>
</dbReference>
<dbReference type="HAMAP" id="MF_01334">
    <property type="entry name" value="Ribosomal_bL25_CTC"/>
    <property type="match status" value="1"/>
</dbReference>
<dbReference type="InterPro" id="IPR020056">
    <property type="entry name" value="Rbsml_bL25/Gln-tRNA_synth_N"/>
</dbReference>
<gene>
    <name evidence="5" type="primary">rplY</name>
    <name evidence="5" type="synonym">ctc</name>
    <name evidence="8" type="ORF">EDM02_04945</name>
</gene>
<dbReference type="EMBL" id="RARA01000027">
    <property type="protein sequence ID" value="ROT46897.1"/>
    <property type="molecule type" value="Genomic_DNA"/>
</dbReference>
<dbReference type="PANTHER" id="PTHR33284:SF1">
    <property type="entry name" value="RIBOSOMAL PROTEIN L25_GLN-TRNA SYNTHETASE, ANTI-CODON-BINDING DOMAIN-CONTAINING PROTEIN"/>
    <property type="match status" value="1"/>
</dbReference>
<evidence type="ECO:0000259" key="7">
    <source>
        <dbReference type="Pfam" id="PF14693"/>
    </source>
</evidence>
<evidence type="ECO:0000256" key="1">
    <source>
        <dbReference type="ARBA" id="ARBA00022730"/>
    </source>
</evidence>
<dbReference type="GO" id="GO:0022625">
    <property type="term" value="C:cytosolic large ribosomal subunit"/>
    <property type="evidence" value="ECO:0007669"/>
    <property type="project" value="TreeGrafter"/>
</dbReference>
<comment type="function">
    <text evidence="5">This is one of the proteins that binds to the 5S RNA in the ribosome where it forms part of the central protuberance.</text>
</comment>
<evidence type="ECO:0000256" key="2">
    <source>
        <dbReference type="ARBA" id="ARBA00022884"/>
    </source>
</evidence>
<dbReference type="OrthoDB" id="9786489at2"/>
<feature type="domain" description="Large ribosomal subunit protein bL25 L25" evidence="6">
    <location>
        <begin position="9"/>
        <end position="90"/>
    </location>
</feature>
<dbReference type="InterPro" id="IPR020930">
    <property type="entry name" value="Ribosomal_uL5_bac-type"/>
</dbReference>
<dbReference type="InterPro" id="IPR001021">
    <property type="entry name" value="Ribosomal_bL25_long"/>
</dbReference>
<organism evidence="8 9">
    <name type="scientific">Candidatus Cardinium hertigii</name>
    <dbReference type="NCBI Taxonomy" id="247481"/>
    <lineage>
        <taxon>Bacteria</taxon>
        <taxon>Pseudomonadati</taxon>
        <taxon>Bacteroidota</taxon>
        <taxon>Cytophagia</taxon>
        <taxon>Cytophagales</taxon>
        <taxon>Amoebophilaceae</taxon>
        <taxon>Candidatus Cardinium</taxon>
    </lineage>
</organism>
<keyword evidence="1 5" id="KW-0699">rRNA-binding</keyword>
<comment type="similarity">
    <text evidence="5">Belongs to the bacterial ribosomal protein bL25 family. CTC subfamily.</text>
</comment>
<keyword evidence="4 5" id="KW-0687">Ribonucleoprotein</keyword>
<dbReference type="Proteomes" id="UP000270927">
    <property type="component" value="Unassembled WGS sequence"/>
</dbReference>